<dbReference type="SUPFAM" id="SSF109604">
    <property type="entry name" value="HD-domain/PDEase-like"/>
    <property type="match status" value="1"/>
</dbReference>
<evidence type="ECO:0000259" key="1">
    <source>
        <dbReference type="SMART" id="SM00471"/>
    </source>
</evidence>
<comment type="caution">
    <text evidence="2">The sequence shown here is derived from an EMBL/GenBank/DDBJ whole genome shotgun (WGS) entry which is preliminary data.</text>
</comment>
<evidence type="ECO:0000313" key="3">
    <source>
        <dbReference type="Proteomes" id="UP000503640"/>
    </source>
</evidence>
<name>A0A7I9VKD0_9BACT</name>
<dbReference type="PANTHER" id="PTHR43155">
    <property type="entry name" value="CYCLIC DI-GMP PHOSPHODIESTERASE PA4108-RELATED"/>
    <property type="match status" value="1"/>
</dbReference>
<sequence>MFDRVVLASDLVDATGAALAGAGEVVSVASVHEAARAARPQARVPLARSAVANDLHLPLAEPPFRHLFRGEEVRSAVARVVLSARLPPALFEELAALRAADPGRYRHAVATAAVTARLLMVAVGDAPALPDLAAAGLLHDLGMRHVPPAVARAAGALDREGTRALAAHPLLGGLHLARHLGAHPAVEAALAHHWKSGAGYPALARSPSRSVEVVGVASAFVALTQPRPYRSCPFDARGAADVLIDEARARLADPSTVRLLVHALRGGSGESRGVRFGRQRVGQAPLVNRHTPIAPTAAAL</sequence>
<protein>
    <recommendedName>
        <fullName evidence="1">HD/PDEase domain-containing protein</fullName>
    </recommendedName>
</protein>
<organism evidence="2 3">
    <name type="scientific">Anaeromyxobacter diazotrophicus</name>
    <dbReference type="NCBI Taxonomy" id="2590199"/>
    <lineage>
        <taxon>Bacteria</taxon>
        <taxon>Pseudomonadati</taxon>
        <taxon>Myxococcota</taxon>
        <taxon>Myxococcia</taxon>
        <taxon>Myxococcales</taxon>
        <taxon>Cystobacterineae</taxon>
        <taxon>Anaeromyxobacteraceae</taxon>
        <taxon>Anaeromyxobacter</taxon>
    </lineage>
</organism>
<dbReference type="SMART" id="SM00471">
    <property type="entry name" value="HDc"/>
    <property type="match status" value="1"/>
</dbReference>
<evidence type="ECO:0000313" key="2">
    <source>
        <dbReference type="EMBL" id="GEJ56862.1"/>
    </source>
</evidence>
<dbReference type="EMBL" id="BJTG01000003">
    <property type="protein sequence ID" value="GEJ56862.1"/>
    <property type="molecule type" value="Genomic_DNA"/>
</dbReference>
<dbReference type="Pfam" id="PF13487">
    <property type="entry name" value="HD_5"/>
    <property type="match status" value="1"/>
</dbReference>
<dbReference type="RefSeq" id="WP_176064331.1">
    <property type="nucleotide sequence ID" value="NZ_BJTG01000003.1"/>
</dbReference>
<dbReference type="PANTHER" id="PTHR43155:SF2">
    <property type="entry name" value="CYCLIC DI-GMP PHOSPHODIESTERASE PA4108"/>
    <property type="match status" value="1"/>
</dbReference>
<proteinExistence type="predicted"/>
<dbReference type="AlphaFoldDB" id="A0A7I9VKD0"/>
<dbReference type="InterPro" id="IPR003607">
    <property type="entry name" value="HD/PDEase_dom"/>
</dbReference>
<accession>A0A7I9VKD0</accession>
<gene>
    <name evidence="2" type="ORF">AMYX_16030</name>
</gene>
<keyword evidence="3" id="KW-1185">Reference proteome</keyword>
<feature type="domain" description="HD/PDEase" evidence="1">
    <location>
        <begin position="100"/>
        <end position="232"/>
    </location>
</feature>
<dbReference type="Gene3D" id="1.10.3210.10">
    <property type="entry name" value="Hypothetical protein af1432"/>
    <property type="match status" value="1"/>
</dbReference>
<reference evidence="3" key="1">
    <citation type="journal article" date="2020" name="Appl. Environ. Microbiol.">
        <title>Diazotrophic Anaeromyxobacter Isolates from Soils.</title>
        <authorList>
            <person name="Masuda Y."/>
            <person name="Yamanaka H."/>
            <person name="Xu Z.X."/>
            <person name="Shiratori Y."/>
            <person name="Aono T."/>
            <person name="Amachi S."/>
            <person name="Senoo K."/>
            <person name="Itoh H."/>
        </authorList>
    </citation>
    <scope>NUCLEOTIDE SEQUENCE [LARGE SCALE GENOMIC DNA]</scope>
    <source>
        <strain evidence="3">R267</strain>
    </source>
</reference>
<dbReference type="Proteomes" id="UP000503640">
    <property type="component" value="Unassembled WGS sequence"/>
</dbReference>